<keyword evidence="5" id="KW-0677">Repeat</keyword>
<keyword evidence="8" id="KW-0496">Mitochondrion</keyword>
<evidence type="ECO:0000256" key="11">
    <source>
        <dbReference type="RuleBase" id="RU000488"/>
    </source>
</evidence>
<evidence type="ECO:0000256" key="9">
    <source>
        <dbReference type="ARBA" id="ARBA00023136"/>
    </source>
</evidence>
<feature type="repeat" description="Solcar" evidence="10">
    <location>
        <begin position="177"/>
        <end position="261"/>
    </location>
</feature>
<protein>
    <recommendedName>
        <fullName evidence="15">S-adenosylmethionine transporter</fullName>
    </recommendedName>
</protein>
<keyword evidence="9 10" id="KW-0472">Membrane</keyword>
<proteinExistence type="inferred from homology"/>
<evidence type="ECO:0000256" key="3">
    <source>
        <dbReference type="ARBA" id="ARBA00022448"/>
    </source>
</evidence>
<comment type="similarity">
    <text evidence="2 11">Belongs to the mitochondrial carrier (TC 2.A.29) family.</text>
</comment>
<keyword evidence="14" id="KW-1185">Reference proteome</keyword>
<dbReference type="Gene3D" id="1.50.40.10">
    <property type="entry name" value="Mitochondrial carrier domain"/>
    <property type="match status" value="1"/>
</dbReference>
<evidence type="ECO:0000256" key="4">
    <source>
        <dbReference type="ARBA" id="ARBA00022692"/>
    </source>
</evidence>
<evidence type="ECO:0000313" key="13">
    <source>
        <dbReference type="EMBL" id="GMH49527.1"/>
    </source>
</evidence>
<evidence type="ECO:0000256" key="1">
    <source>
        <dbReference type="ARBA" id="ARBA00004448"/>
    </source>
</evidence>
<dbReference type="FunFam" id="1.50.40.10:FF:000018">
    <property type="entry name" value="S-adenosylmethionine mitochondrial carrier protein-like"/>
    <property type="match status" value="1"/>
</dbReference>
<comment type="subcellular location">
    <subcellularLocation>
        <location evidence="1">Mitochondrion inner membrane</location>
        <topology evidence="1">Multi-pass membrane protein</topology>
    </subcellularLocation>
</comment>
<dbReference type="Pfam" id="PF00153">
    <property type="entry name" value="Mito_carr"/>
    <property type="match status" value="3"/>
</dbReference>
<organism evidence="13 14">
    <name type="scientific">Triparma verrucosa</name>
    <dbReference type="NCBI Taxonomy" id="1606542"/>
    <lineage>
        <taxon>Eukaryota</taxon>
        <taxon>Sar</taxon>
        <taxon>Stramenopiles</taxon>
        <taxon>Ochrophyta</taxon>
        <taxon>Bolidophyceae</taxon>
        <taxon>Parmales</taxon>
        <taxon>Triparmaceae</taxon>
        <taxon>Triparma</taxon>
    </lineage>
</organism>
<evidence type="ECO:0000256" key="5">
    <source>
        <dbReference type="ARBA" id="ARBA00022737"/>
    </source>
</evidence>
<evidence type="ECO:0000256" key="10">
    <source>
        <dbReference type="PROSITE-ProRule" id="PRU00282"/>
    </source>
</evidence>
<keyword evidence="7 12" id="KW-1133">Transmembrane helix</keyword>
<keyword evidence="6" id="KW-0999">Mitochondrion inner membrane</keyword>
<sequence length="277" mass="29814">MSEIFLSSLVSGAFAGFSVDVSLYPIDTLKTRLQSPHGFRSAGGFTGIYNGLGSVAVGSAPGAALFFTVYETVKSRSPSDSPVSHMFAASAGETAACLVRVPTENVKTRMQLDTKEKSSLKENVKAITKNGGVANLYRGFGITVMREIPFAFIQFPIYEASKVKVSEYKGRECSPWEAAICGSFGGAIAAAVTTPLDVVKTRLMVGEDVKGVKYNGVVDTIKRIVRDEGRGTLLNGIQPRVMWISIGGFVFFGAYEACKNIVSNFIGSKKKKNENFR</sequence>
<evidence type="ECO:0000256" key="8">
    <source>
        <dbReference type="ARBA" id="ARBA00023128"/>
    </source>
</evidence>
<dbReference type="SUPFAM" id="SSF103506">
    <property type="entry name" value="Mitochondrial carrier"/>
    <property type="match status" value="1"/>
</dbReference>
<keyword evidence="4 10" id="KW-0812">Transmembrane</keyword>
<dbReference type="PROSITE" id="PS50920">
    <property type="entry name" value="SOLCAR"/>
    <property type="match status" value="3"/>
</dbReference>
<keyword evidence="3 11" id="KW-0813">Transport</keyword>
<comment type="caution">
    <text evidence="13">The sequence shown here is derived from an EMBL/GenBank/DDBJ whole genome shotgun (WGS) entry which is preliminary data.</text>
</comment>
<evidence type="ECO:0000256" key="6">
    <source>
        <dbReference type="ARBA" id="ARBA00022792"/>
    </source>
</evidence>
<dbReference type="Proteomes" id="UP001165160">
    <property type="component" value="Unassembled WGS sequence"/>
</dbReference>
<feature type="transmembrane region" description="Helical" evidence="12">
    <location>
        <begin position="47"/>
        <end position="70"/>
    </location>
</feature>
<dbReference type="EMBL" id="BRXX01000598">
    <property type="protein sequence ID" value="GMH49527.1"/>
    <property type="molecule type" value="Genomic_DNA"/>
</dbReference>
<name>A0A9W6Z7L7_9STRA</name>
<evidence type="ECO:0000256" key="2">
    <source>
        <dbReference type="ARBA" id="ARBA00006375"/>
    </source>
</evidence>
<dbReference type="PANTHER" id="PTHR45667">
    <property type="entry name" value="S-ADENOSYLMETHIONINE MITOCHONDRIAL CARRIER PROTEIN"/>
    <property type="match status" value="1"/>
</dbReference>
<gene>
    <name evidence="13" type="ORF">TrVE_jg8404</name>
</gene>
<accession>A0A9W6Z7L7</accession>
<evidence type="ECO:0008006" key="15">
    <source>
        <dbReference type="Google" id="ProtNLM"/>
    </source>
</evidence>
<dbReference type="AlphaFoldDB" id="A0A9W6Z7L7"/>
<feature type="repeat" description="Solcar" evidence="10">
    <location>
        <begin position="3"/>
        <end position="76"/>
    </location>
</feature>
<reference evidence="14" key="1">
    <citation type="journal article" date="2023" name="Commun. Biol.">
        <title>Genome analysis of Parmales, the sister group of diatoms, reveals the evolutionary specialization of diatoms from phago-mixotrophs to photoautotrophs.</title>
        <authorList>
            <person name="Ban H."/>
            <person name="Sato S."/>
            <person name="Yoshikawa S."/>
            <person name="Yamada K."/>
            <person name="Nakamura Y."/>
            <person name="Ichinomiya M."/>
            <person name="Sato N."/>
            <person name="Blanc-Mathieu R."/>
            <person name="Endo H."/>
            <person name="Kuwata A."/>
            <person name="Ogata H."/>
        </authorList>
    </citation>
    <scope>NUCLEOTIDE SEQUENCE [LARGE SCALE GENOMIC DNA]</scope>
    <source>
        <strain evidence="14">NIES 3699</strain>
    </source>
</reference>
<evidence type="ECO:0000313" key="14">
    <source>
        <dbReference type="Proteomes" id="UP001165160"/>
    </source>
</evidence>
<dbReference type="GO" id="GO:0005743">
    <property type="term" value="C:mitochondrial inner membrane"/>
    <property type="evidence" value="ECO:0007669"/>
    <property type="project" value="UniProtKB-SubCell"/>
</dbReference>
<evidence type="ECO:0000256" key="12">
    <source>
        <dbReference type="SAM" id="Phobius"/>
    </source>
</evidence>
<dbReference type="InterPro" id="IPR018108">
    <property type="entry name" value="MCP_transmembrane"/>
</dbReference>
<dbReference type="InterPro" id="IPR023395">
    <property type="entry name" value="MCP_dom_sf"/>
</dbReference>
<evidence type="ECO:0000256" key="7">
    <source>
        <dbReference type="ARBA" id="ARBA00022989"/>
    </source>
</evidence>
<feature type="repeat" description="Solcar" evidence="10">
    <location>
        <begin position="80"/>
        <end position="164"/>
    </location>
</feature>